<evidence type="ECO:0000259" key="3">
    <source>
        <dbReference type="Pfam" id="PF13439"/>
    </source>
</evidence>
<dbReference type="GO" id="GO:0016757">
    <property type="term" value="F:glycosyltransferase activity"/>
    <property type="evidence" value="ECO:0007669"/>
    <property type="project" value="InterPro"/>
</dbReference>
<feature type="domain" description="Glycosyl transferase family 1" evidence="2">
    <location>
        <begin position="228"/>
        <end position="386"/>
    </location>
</feature>
<dbReference type="GO" id="GO:0009103">
    <property type="term" value="P:lipopolysaccharide biosynthetic process"/>
    <property type="evidence" value="ECO:0007669"/>
    <property type="project" value="TreeGrafter"/>
</dbReference>
<reference evidence="4 5" key="1">
    <citation type="submission" date="2019-02" db="EMBL/GenBank/DDBJ databases">
        <title>Prokaryotic population dynamics and viral predation in marine succession experiment using metagenomics: the confinement effect.</title>
        <authorList>
            <person name="Haro-Moreno J.M."/>
            <person name="Rodriguez-Valera F."/>
            <person name="Lopez-Perez M."/>
        </authorList>
    </citation>
    <scope>NUCLEOTIDE SEQUENCE [LARGE SCALE GENOMIC DNA]</scope>
    <source>
        <strain evidence="4">MED-G160</strain>
    </source>
</reference>
<protein>
    <submittedName>
        <fullName evidence="4">Glycosyltransferase family 1 protein</fullName>
    </submittedName>
</protein>
<proteinExistence type="predicted"/>
<name>A0A520MZV6_9GAMM</name>
<dbReference type="PANTHER" id="PTHR46401:SF2">
    <property type="entry name" value="GLYCOSYLTRANSFERASE WBBK-RELATED"/>
    <property type="match status" value="1"/>
</dbReference>
<gene>
    <name evidence="4" type="ORF">EVA93_03645</name>
</gene>
<evidence type="ECO:0000313" key="4">
    <source>
        <dbReference type="EMBL" id="RZO26772.1"/>
    </source>
</evidence>
<keyword evidence="1 4" id="KW-0808">Transferase</keyword>
<sequence>MRNLKIAILSYRSAQFGGGQGVYVKDISYALSLMGHNVDVISGPPYPNLHHGINLIKLPGLDLFETFDFKDRCKKFFKKKNKSRYDYYEFISVLFGGFPEPKTFGVRANQYLSSNNHYDLIIDNQSLSYGMLEIQKRIPFIEIIHHPITIDYKYELQSSKKIKYKISRHRWYSFLKMQKKVAPSIKRIITPSNSSRDGIIEEFKCNKLNISVINNGLDTNEFAPIENISRKEYRLITTASADVPLKGLDYTLKALKILKNDFPKIHLIIIGKIKKNGHTERLIKKLNLEANVIFRSNLSKLEIKELYASSSIAIVSSLYEGFGYPVIEAMSCEIPLIATNVSAIPELTSNYAKLIEPKNSEMISNSAKEIFSNYPKYIEIAKEGRQHVIQNFNWIKITEEYEKVISKTIEEFNNANF</sequence>
<evidence type="ECO:0000313" key="5">
    <source>
        <dbReference type="Proteomes" id="UP000318710"/>
    </source>
</evidence>
<dbReference type="Pfam" id="PF00534">
    <property type="entry name" value="Glycos_transf_1"/>
    <property type="match status" value="1"/>
</dbReference>
<dbReference type="AlphaFoldDB" id="A0A520MZV6"/>
<dbReference type="Gene3D" id="3.40.50.2000">
    <property type="entry name" value="Glycogen Phosphorylase B"/>
    <property type="match status" value="2"/>
</dbReference>
<dbReference type="CDD" id="cd03801">
    <property type="entry name" value="GT4_PimA-like"/>
    <property type="match status" value="1"/>
</dbReference>
<dbReference type="Proteomes" id="UP000318710">
    <property type="component" value="Unassembled WGS sequence"/>
</dbReference>
<organism evidence="4 5">
    <name type="scientific">SAR86 cluster bacterium</name>
    <dbReference type="NCBI Taxonomy" id="2030880"/>
    <lineage>
        <taxon>Bacteria</taxon>
        <taxon>Pseudomonadati</taxon>
        <taxon>Pseudomonadota</taxon>
        <taxon>Gammaproteobacteria</taxon>
        <taxon>SAR86 cluster</taxon>
    </lineage>
</organism>
<dbReference type="EMBL" id="SHBF01000021">
    <property type="protein sequence ID" value="RZO26772.1"/>
    <property type="molecule type" value="Genomic_DNA"/>
</dbReference>
<dbReference type="InterPro" id="IPR001296">
    <property type="entry name" value="Glyco_trans_1"/>
</dbReference>
<comment type="caution">
    <text evidence="4">The sequence shown here is derived from an EMBL/GenBank/DDBJ whole genome shotgun (WGS) entry which is preliminary data.</text>
</comment>
<dbReference type="SUPFAM" id="SSF53756">
    <property type="entry name" value="UDP-Glycosyltransferase/glycogen phosphorylase"/>
    <property type="match status" value="1"/>
</dbReference>
<feature type="domain" description="Glycosyltransferase subfamily 4-like N-terminal" evidence="3">
    <location>
        <begin position="18"/>
        <end position="220"/>
    </location>
</feature>
<evidence type="ECO:0000256" key="1">
    <source>
        <dbReference type="ARBA" id="ARBA00022679"/>
    </source>
</evidence>
<dbReference type="Pfam" id="PF13439">
    <property type="entry name" value="Glyco_transf_4"/>
    <property type="match status" value="1"/>
</dbReference>
<accession>A0A520MZV6</accession>
<dbReference type="InterPro" id="IPR028098">
    <property type="entry name" value="Glyco_trans_4-like_N"/>
</dbReference>
<dbReference type="PANTHER" id="PTHR46401">
    <property type="entry name" value="GLYCOSYLTRANSFERASE WBBK-RELATED"/>
    <property type="match status" value="1"/>
</dbReference>
<evidence type="ECO:0000259" key="2">
    <source>
        <dbReference type="Pfam" id="PF00534"/>
    </source>
</evidence>